<dbReference type="InterPro" id="IPR000322">
    <property type="entry name" value="Glyco_hydro_31_TIM"/>
</dbReference>
<dbReference type="InterPro" id="IPR011013">
    <property type="entry name" value="Gal_mutarotase_sf_dom"/>
</dbReference>
<dbReference type="RefSeq" id="WP_073385967.1">
    <property type="nucleotide sequence ID" value="NZ_FQXK01000007.1"/>
</dbReference>
<comment type="similarity">
    <text evidence="1 2">Belongs to the glycosyl hydrolase 31 family.</text>
</comment>
<dbReference type="InterPro" id="IPR033403">
    <property type="entry name" value="DUF5110"/>
</dbReference>
<reference evidence="8" key="1">
    <citation type="submission" date="2016-11" db="EMBL/GenBank/DDBJ databases">
        <authorList>
            <person name="Varghese N."/>
            <person name="Submissions S."/>
        </authorList>
    </citation>
    <scope>NUCLEOTIDE SEQUENCE [LARGE SCALE GENOMIC DNA]</scope>
    <source>
        <strain evidence="8">DSM 3071</strain>
    </source>
</reference>
<dbReference type="Pfam" id="PF13802">
    <property type="entry name" value="Gal_mutarotas_2"/>
    <property type="match status" value="1"/>
</dbReference>
<protein>
    <submittedName>
        <fullName evidence="7">Alpha-D-xyloside xylohydrolase</fullName>
    </submittedName>
</protein>
<dbReference type="SUPFAM" id="SSF51445">
    <property type="entry name" value="(Trans)glycosidases"/>
    <property type="match status" value="1"/>
</dbReference>
<feature type="domain" description="Glycoside hydrolase family 31 N-terminal" evidence="4">
    <location>
        <begin position="36"/>
        <end position="223"/>
    </location>
</feature>
<dbReference type="InterPro" id="IPR013780">
    <property type="entry name" value="Glyco_hydro_b"/>
</dbReference>
<dbReference type="PANTHER" id="PTHR43863">
    <property type="entry name" value="HYDROLASE, PUTATIVE (AFU_ORTHOLOGUE AFUA_1G03140)-RELATED"/>
    <property type="match status" value="1"/>
</dbReference>
<evidence type="ECO:0000256" key="1">
    <source>
        <dbReference type="ARBA" id="ARBA00007806"/>
    </source>
</evidence>
<keyword evidence="2 7" id="KW-0378">Hydrolase</keyword>
<dbReference type="GO" id="GO:0004553">
    <property type="term" value="F:hydrolase activity, hydrolyzing O-glycosyl compounds"/>
    <property type="evidence" value="ECO:0007669"/>
    <property type="project" value="InterPro"/>
</dbReference>
<evidence type="ECO:0000259" key="5">
    <source>
        <dbReference type="Pfam" id="PF17137"/>
    </source>
</evidence>
<dbReference type="Gene3D" id="2.60.40.1180">
    <property type="entry name" value="Golgi alpha-mannosidase II"/>
    <property type="match status" value="2"/>
</dbReference>
<dbReference type="CDD" id="cd14752">
    <property type="entry name" value="GH31_N"/>
    <property type="match status" value="1"/>
</dbReference>
<dbReference type="Pfam" id="PF21365">
    <property type="entry name" value="Glyco_hydro_31_3rd"/>
    <property type="match status" value="1"/>
</dbReference>
<sequence>MLDCTPYPKLNVANVKREGDFLTLNFAQGIQRLIPVDDRSIRVIYTQDSEISEESINSKPGIVEIKPFSDWTYEESDEEVIVSLPKLKVVIRKDGAAYTYYDENGKLLLKEKSARSKELDKVPVYAMNEENIQKEYIDTADGRKEIIRQASKIKIRDAYRTRMNLVFDDDEALYGLGQHEEGYHSLRGKRIFLNQGNRKIVVPMFVSTKGYGLLVNTYSPAIFNDTEDGSYFFTEADSEMDFFFLGGSDGKMDGVISEYRKITGKAVMLPKWAFGYIQSQERYETQDEILSISKEYRDRNIGLDCIVLDWCSWKDGQWGQKTFDPERFPNPDAMTDELHDRNVHFMISIWPNVNEGTDNYNEFKKENELLPGINIYNALSPKAREIYWKQAESGLFCHGIDAWWCDNSEPIAPEWNYTVKPETSKIYDEYVNQLPMHIPAEKTNAFGLYHAMGIYEGQRGYYKNLAESDTDDAGKENQVETEKLFEREKRVVNLTRSGYLGQQRYGTILWSGDISASWDTFRRQIAAGLHFSASGLPYWTTDIGAFFVKNGIQWYWNGDYDLGPKDPAYCELFTRWYQWAVFLPIFRGHGTDFRRELWQFQNDAAPFYEALVKANHLRYELMPYIYSLAGAVWYNDSVVIRPLVFEFTEDKRTWDIMDQYMFGKDMMVCPVTKPMLFDHDKDCNCIKIADQNDTINIRKVYLPEGNIWRDFYTGESYEGGQWIETQAPLDVIPVFVKAGAIIPMTTFKGHVQKEDEITLKIFGGADGSFALYEDEGDGYDYEKGVYTITNIEYIDTSKKVIIDGSEIRDKDTRFEIQMI</sequence>
<dbReference type="SUPFAM" id="SSF74650">
    <property type="entry name" value="Galactose mutarotase-like"/>
    <property type="match status" value="1"/>
</dbReference>
<evidence type="ECO:0000256" key="2">
    <source>
        <dbReference type="RuleBase" id="RU361185"/>
    </source>
</evidence>
<dbReference type="InterPro" id="IPR017853">
    <property type="entry name" value="GH"/>
</dbReference>
<gene>
    <name evidence="7" type="ORF">SAMN02745229_00985</name>
</gene>
<evidence type="ECO:0000259" key="4">
    <source>
        <dbReference type="Pfam" id="PF13802"/>
    </source>
</evidence>
<dbReference type="Gene3D" id="2.60.40.1760">
    <property type="entry name" value="glycosyl hydrolase (family 31)"/>
    <property type="match status" value="1"/>
</dbReference>
<organism evidence="7 8">
    <name type="scientific">Butyrivibrio fibrisolvens DSM 3071</name>
    <dbReference type="NCBI Taxonomy" id="1121131"/>
    <lineage>
        <taxon>Bacteria</taxon>
        <taxon>Bacillati</taxon>
        <taxon>Bacillota</taxon>
        <taxon>Clostridia</taxon>
        <taxon>Lachnospirales</taxon>
        <taxon>Lachnospiraceae</taxon>
        <taxon>Butyrivibrio</taxon>
    </lineage>
</organism>
<proteinExistence type="inferred from homology"/>
<dbReference type="Pfam" id="PF17137">
    <property type="entry name" value="DUF5110"/>
    <property type="match status" value="1"/>
</dbReference>
<dbReference type="GO" id="GO:0005975">
    <property type="term" value="P:carbohydrate metabolic process"/>
    <property type="evidence" value="ECO:0007669"/>
    <property type="project" value="InterPro"/>
</dbReference>
<dbReference type="Pfam" id="PF01055">
    <property type="entry name" value="Glyco_hydro_31_2nd"/>
    <property type="match status" value="1"/>
</dbReference>
<dbReference type="PANTHER" id="PTHR43863:SF2">
    <property type="entry name" value="MALTASE-GLUCOAMYLASE"/>
    <property type="match status" value="1"/>
</dbReference>
<feature type="domain" description="Glycosyl hydrolase family 31 C-terminal" evidence="6">
    <location>
        <begin position="638"/>
        <end position="742"/>
    </location>
</feature>
<dbReference type="InterPro" id="IPR051816">
    <property type="entry name" value="Glycosyl_Hydrolase_31"/>
</dbReference>
<dbReference type="Gene3D" id="3.20.20.80">
    <property type="entry name" value="Glycosidases"/>
    <property type="match status" value="1"/>
</dbReference>
<name>A0A1M5WB85_BUTFI</name>
<feature type="domain" description="Glycoside hydrolase family 31 TIM barrel" evidence="3">
    <location>
        <begin position="267"/>
        <end position="628"/>
    </location>
</feature>
<dbReference type="InterPro" id="IPR048395">
    <property type="entry name" value="Glyco_hydro_31_C"/>
</dbReference>
<evidence type="ECO:0000313" key="7">
    <source>
        <dbReference type="EMBL" id="SHH84717.1"/>
    </source>
</evidence>
<evidence type="ECO:0000259" key="6">
    <source>
        <dbReference type="Pfam" id="PF21365"/>
    </source>
</evidence>
<keyword evidence="8" id="KW-1185">Reference proteome</keyword>
<dbReference type="GO" id="GO:0030246">
    <property type="term" value="F:carbohydrate binding"/>
    <property type="evidence" value="ECO:0007669"/>
    <property type="project" value="InterPro"/>
</dbReference>
<dbReference type="EMBL" id="FQXK01000007">
    <property type="protein sequence ID" value="SHH84717.1"/>
    <property type="molecule type" value="Genomic_DNA"/>
</dbReference>
<dbReference type="CDD" id="cd06591">
    <property type="entry name" value="GH31_xylosidase_XylS"/>
    <property type="match status" value="1"/>
</dbReference>
<feature type="domain" description="DUF5110" evidence="5">
    <location>
        <begin position="756"/>
        <end position="803"/>
    </location>
</feature>
<dbReference type="STRING" id="1121131.SAMN02745229_00985"/>
<keyword evidence="2" id="KW-0326">Glycosidase</keyword>
<dbReference type="InterPro" id="IPR025887">
    <property type="entry name" value="Glyco_hydro_31_N_dom"/>
</dbReference>
<dbReference type="AlphaFoldDB" id="A0A1M5WB85"/>
<dbReference type="Proteomes" id="UP000184278">
    <property type="component" value="Unassembled WGS sequence"/>
</dbReference>
<accession>A0A1M5WB85</accession>
<dbReference type="GeneID" id="89510104"/>
<evidence type="ECO:0000259" key="3">
    <source>
        <dbReference type="Pfam" id="PF01055"/>
    </source>
</evidence>
<dbReference type="OrthoDB" id="176168at2"/>
<evidence type="ECO:0000313" key="8">
    <source>
        <dbReference type="Proteomes" id="UP000184278"/>
    </source>
</evidence>
<dbReference type="SUPFAM" id="SSF51011">
    <property type="entry name" value="Glycosyl hydrolase domain"/>
    <property type="match status" value="1"/>
</dbReference>